<dbReference type="PANTHER" id="PTHR38032">
    <property type="entry name" value="POLYMERASE-RELATED"/>
    <property type="match status" value="1"/>
</dbReference>
<dbReference type="RefSeq" id="WP_188697775.1">
    <property type="nucleotide sequence ID" value="NZ_BMLS01000006.1"/>
</dbReference>
<organism evidence="2 3">
    <name type="scientific">Bowmanella pacifica</name>
    <dbReference type="NCBI Taxonomy" id="502051"/>
    <lineage>
        <taxon>Bacteria</taxon>
        <taxon>Pseudomonadati</taxon>
        <taxon>Pseudomonadota</taxon>
        <taxon>Gammaproteobacteria</taxon>
        <taxon>Alteromonadales</taxon>
        <taxon>Alteromonadaceae</taxon>
        <taxon>Bowmanella</taxon>
    </lineage>
</organism>
<accession>A0A917Z5A9</accession>
<dbReference type="EMBL" id="BMLS01000006">
    <property type="protein sequence ID" value="GGO73218.1"/>
    <property type="molecule type" value="Genomic_DNA"/>
</dbReference>
<dbReference type="InterPro" id="IPR046865">
    <property type="entry name" value="FapA_b_solenoid"/>
</dbReference>
<evidence type="ECO:0000259" key="1">
    <source>
        <dbReference type="Pfam" id="PF20250"/>
    </source>
</evidence>
<dbReference type="Pfam" id="PF03961">
    <property type="entry name" value="FapA"/>
    <property type="match status" value="1"/>
</dbReference>
<dbReference type="InterPro" id="IPR005646">
    <property type="entry name" value="FapA"/>
</dbReference>
<reference evidence="2" key="1">
    <citation type="journal article" date="2014" name="Int. J. Syst. Evol. Microbiol.">
        <title>Complete genome sequence of Corynebacterium casei LMG S-19264T (=DSM 44701T), isolated from a smear-ripened cheese.</title>
        <authorList>
            <consortium name="US DOE Joint Genome Institute (JGI-PGF)"/>
            <person name="Walter F."/>
            <person name="Albersmeier A."/>
            <person name="Kalinowski J."/>
            <person name="Ruckert C."/>
        </authorList>
    </citation>
    <scope>NUCLEOTIDE SEQUENCE</scope>
    <source>
        <strain evidence="2">CGMCC 1.7086</strain>
    </source>
</reference>
<dbReference type="PANTHER" id="PTHR38032:SF1">
    <property type="entry name" value="RNA-BINDING PROTEIN KHPB N-TERMINAL DOMAIN-CONTAINING PROTEIN"/>
    <property type="match status" value="1"/>
</dbReference>
<protein>
    <recommendedName>
        <fullName evidence="1">Flagellar Assembly Protein A N-terminal region domain-containing protein</fullName>
    </recommendedName>
</protein>
<evidence type="ECO:0000313" key="3">
    <source>
        <dbReference type="Proteomes" id="UP000606935"/>
    </source>
</evidence>
<dbReference type="AlphaFoldDB" id="A0A917Z5A9"/>
<feature type="domain" description="Flagellar Assembly Protein A N-terminal region" evidence="1">
    <location>
        <begin position="85"/>
        <end position="260"/>
    </location>
</feature>
<dbReference type="InterPro" id="IPR046866">
    <property type="entry name" value="FapA_N"/>
</dbReference>
<name>A0A917Z5A9_9ALTE</name>
<dbReference type="Pfam" id="PF20250">
    <property type="entry name" value="FapA_N"/>
    <property type="match status" value="1"/>
</dbReference>
<evidence type="ECO:0000313" key="2">
    <source>
        <dbReference type="EMBL" id="GGO73218.1"/>
    </source>
</evidence>
<dbReference type="Proteomes" id="UP000606935">
    <property type="component" value="Unassembled WGS sequence"/>
</dbReference>
<gene>
    <name evidence="2" type="ORF">GCM10010982_33240</name>
</gene>
<comment type="caution">
    <text evidence="2">The sequence shown here is derived from an EMBL/GenBank/DDBJ whole genome shotgun (WGS) entry which is preliminary data.</text>
</comment>
<proteinExistence type="predicted"/>
<sequence length="551" mass="60803">MKGITLVLEDSGKFLRLNIDTQEVEGNPDAKQLINLIKESEHGRLFILEDSLVKLAKELHKAKENNSHKQLDERVGERRDAEVKFKLLDSDMAAELSLLSAYGGANPNYAELLKMARAADIKRGLSRKRLKQALQQANAEPPGTHIKLIVAKGLPMRPGHSSKMLPLVPNALERILRPQEISVSRVDMRDLGDVICVKAGTPLLRRTPPSQGRTGFTVRGENLQPTAGEWLTLKPGSGTLISPDDENLLVAEIAGMPKFNSGDMWVDETFICKGVNVGTGNINYDGAVIVNGDVTEKMIITASGDVTINGFVESAIIQAGGDIIITQGAMGKQAENDKNEYSTKLSAQGSIHVQHGQGLEISCNGNVTVGKQLAHSNIICRGSVIVGPIDNPNGNLFGCEIQCQQAVQAGTIGAVSGSNLFVDFSEGYNFLLERIDAMEELLKHIQDNYIRHKTRIDVIKKKQLPNDLAKKVNMAIKLYKSEEELLGWLMKKVETLRKSKDEYLDVIGLHSSKKIHSGVVAKLNNRTWKADRDYSRGRVHYFEHQWHFQPT</sequence>
<reference evidence="2" key="2">
    <citation type="submission" date="2020-09" db="EMBL/GenBank/DDBJ databases">
        <authorList>
            <person name="Sun Q."/>
            <person name="Zhou Y."/>
        </authorList>
    </citation>
    <scope>NUCLEOTIDE SEQUENCE</scope>
    <source>
        <strain evidence="2">CGMCC 1.7086</strain>
    </source>
</reference>
<keyword evidence="3" id="KW-1185">Reference proteome</keyword>